<reference evidence="4" key="1">
    <citation type="submission" date="2015-08" db="EMBL/GenBank/DDBJ databases">
        <title>Genome sequencing project for genomic taxonomy and phylogenomics of Bacillus-like bacteria.</title>
        <authorList>
            <person name="Liu B."/>
            <person name="Wang J."/>
            <person name="Zhu Y."/>
            <person name="Liu G."/>
            <person name="Chen Q."/>
            <person name="Chen Z."/>
            <person name="Lan J."/>
            <person name="Che J."/>
            <person name="Ge C."/>
            <person name="Shi H."/>
            <person name="Pan Z."/>
            <person name="Liu X."/>
        </authorList>
    </citation>
    <scope>NUCLEOTIDE SEQUENCE [LARGE SCALE GENOMIC DNA]</scope>
    <source>
        <strain evidence="4">FJAT-4402</strain>
    </source>
</reference>
<dbReference type="AlphaFoldDB" id="A0A0M3RAM6"/>
<dbReference type="Gene3D" id="1.10.260.40">
    <property type="entry name" value="lambda repressor-like DNA-binding domains"/>
    <property type="match status" value="1"/>
</dbReference>
<dbReference type="PANTHER" id="PTHR46558">
    <property type="entry name" value="TRACRIPTIONAL REGULATORY PROTEIN-RELATED-RELATED"/>
    <property type="match status" value="1"/>
</dbReference>
<dbReference type="RefSeq" id="WP_053605300.1">
    <property type="nucleotide sequence ID" value="NZ_CP012600.1"/>
</dbReference>
<protein>
    <submittedName>
        <fullName evidence="3">XRE family transcriptional regulator</fullName>
    </submittedName>
</protein>
<dbReference type="SUPFAM" id="SSF47413">
    <property type="entry name" value="lambda repressor-like DNA-binding domains"/>
    <property type="match status" value="1"/>
</dbReference>
<dbReference type="CDD" id="cd00093">
    <property type="entry name" value="HTH_XRE"/>
    <property type="match status" value="1"/>
</dbReference>
<dbReference type="OrthoDB" id="8115576at2"/>
<reference evidence="3 4" key="2">
    <citation type="journal article" date="2016" name="Int. J. Syst. Evol. Microbiol.">
        <title>Bacillus gobiensis sp. nov., isolated from a soil sample.</title>
        <authorList>
            <person name="Liu B."/>
            <person name="Liu G.H."/>
            <person name="Cetin S."/>
            <person name="Schumann P."/>
            <person name="Pan Z.Z."/>
            <person name="Chen Q.Q."/>
        </authorList>
    </citation>
    <scope>NUCLEOTIDE SEQUENCE [LARGE SCALE GENOMIC DNA]</scope>
    <source>
        <strain evidence="3 4">FJAT-4402</strain>
    </source>
</reference>
<dbReference type="EMBL" id="CP012600">
    <property type="protein sequence ID" value="ALC83452.1"/>
    <property type="molecule type" value="Genomic_DNA"/>
</dbReference>
<dbReference type="InterPro" id="IPR001387">
    <property type="entry name" value="Cro/C1-type_HTH"/>
</dbReference>
<evidence type="ECO:0000313" key="4">
    <source>
        <dbReference type="Proteomes" id="UP000067625"/>
    </source>
</evidence>
<dbReference type="Pfam" id="PF01381">
    <property type="entry name" value="HTH_3"/>
    <property type="match status" value="1"/>
</dbReference>
<proteinExistence type="predicted"/>
<organism evidence="3 4">
    <name type="scientific">Bacillus gobiensis</name>
    <dbReference type="NCBI Taxonomy" id="1441095"/>
    <lineage>
        <taxon>Bacteria</taxon>
        <taxon>Bacillati</taxon>
        <taxon>Bacillota</taxon>
        <taxon>Bacilli</taxon>
        <taxon>Bacillales</taxon>
        <taxon>Bacillaceae</taxon>
        <taxon>Bacillus</taxon>
    </lineage>
</organism>
<dbReference type="InterPro" id="IPR010982">
    <property type="entry name" value="Lambda_DNA-bd_dom_sf"/>
</dbReference>
<sequence length="109" mass="12709">MLKQLEQLRKRNNWSQQDAADRLGIAKSTYAGYESGYRRPPLQALIQIANLFEVSIDHLFGRECQPTIEITDMLYNEKQYLSIDNVPLDSDELCEFIAFIRVKRGIRTE</sequence>
<dbReference type="PROSITE" id="PS50943">
    <property type="entry name" value="HTH_CROC1"/>
    <property type="match status" value="1"/>
</dbReference>
<dbReference type="PANTHER" id="PTHR46558:SF14">
    <property type="entry name" value="HTH-TYPE TRANSCRIPTIONAL REGULATOR ANSR"/>
    <property type="match status" value="1"/>
</dbReference>
<dbReference type="STRING" id="1441095.AM592_19345"/>
<gene>
    <name evidence="3" type="ORF">AM592_19345</name>
</gene>
<evidence type="ECO:0000313" key="3">
    <source>
        <dbReference type="EMBL" id="ALC83452.1"/>
    </source>
</evidence>
<evidence type="ECO:0000259" key="2">
    <source>
        <dbReference type="PROSITE" id="PS50943"/>
    </source>
</evidence>
<accession>A0A0M3RAM6</accession>
<evidence type="ECO:0000256" key="1">
    <source>
        <dbReference type="ARBA" id="ARBA00023125"/>
    </source>
</evidence>
<feature type="domain" description="HTH cro/C1-type" evidence="2">
    <location>
        <begin position="5"/>
        <end position="59"/>
    </location>
</feature>
<keyword evidence="1" id="KW-0238">DNA-binding</keyword>
<dbReference type="PATRIC" id="fig|1441095.3.peg.4276"/>
<dbReference type="SMART" id="SM00530">
    <property type="entry name" value="HTH_XRE"/>
    <property type="match status" value="1"/>
</dbReference>
<dbReference type="GO" id="GO:0003677">
    <property type="term" value="F:DNA binding"/>
    <property type="evidence" value="ECO:0007669"/>
    <property type="project" value="UniProtKB-KW"/>
</dbReference>
<name>A0A0M3RAM6_9BACI</name>
<keyword evidence="4" id="KW-1185">Reference proteome</keyword>
<dbReference type="Proteomes" id="UP000067625">
    <property type="component" value="Chromosome"/>
</dbReference>